<name>A0A1J7BNS4_FLAJO</name>
<keyword evidence="3" id="KW-0804">Transcription</keyword>
<dbReference type="Proteomes" id="UP000182826">
    <property type="component" value="Unassembled WGS sequence"/>
</dbReference>
<dbReference type="Gene3D" id="1.10.10.60">
    <property type="entry name" value="Homeodomain-like"/>
    <property type="match status" value="1"/>
</dbReference>
<proteinExistence type="predicted"/>
<dbReference type="InterPro" id="IPR018060">
    <property type="entry name" value="HTH_AraC"/>
</dbReference>
<evidence type="ECO:0000313" key="6">
    <source>
        <dbReference type="Proteomes" id="UP000182826"/>
    </source>
</evidence>
<evidence type="ECO:0000256" key="1">
    <source>
        <dbReference type="ARBA" id="ARBA00023015"/>
    </source>
</evidence>
<dbReference type="OrthoDB" id="2611870at2"/>
<dbReference type="InterPro" id="IPR009057">
    <property type="entry name" value="Homeodomain-like_sf"/>
</dbReference>
<dbReference type="AlphaFoldDB" id="A0A1J7BNS4"/>
<keyword evidence="1" id="KW-0805">Transcription regulation</keyword>
<dbReference type="SUPFAM" id="SSF46689">
    <property type="entry name" value="Homeodomain-like"/>
    <property type="match status" value="1"/>
</dbReference>
<dbReference type="GO" id="GO:0003700">
    <property type="term" value="F:DNA-binding transcription factor activity"/>
    <property type="evidence" value="ECO:0007669"/>
    <property type="project" value="InterPro"/>
</dbReference>
<keyword evidence="2" id="KW-0238">DNA-binding</keyword>
<feature type="domain" description="HTH araC/xylS-type" evidence="4">
    <location>
        <begin position="188"/>
        <end position="286"/>
    </location>
</feature>
<keyword evidence="6" id="KW-1185">Reference proteome</keyword>
<evidence type="ECO:0000259" key="4">
    <source>
        <dbReference type="PROSITE" id="PS01124"/>
    </source>
</evidence>
<gene>
    <name evidence="5" type="ORF">BKM63_20615</name>
</gene>
<dbReference type="Pfam" id="PF12833">
    <property type="entry name" value="HTH_18"/>
    <property type="match status" value="1"/>
</dbReference>
<accession>A0A1J7BNS4</accession>
<evidence type="ECO:0000256" key="3">
    <source>
        <dbReference type="ARBA" id="ARBA00023163"/>
    </source>
</evidence>
<organism evidence="5 6">
    <name type="scientific">Flavobacterium johnsoniae</name>
    <name type="common">Cytophaga johnsonae</name>
    <dbReference type="NCBI Taxonomy" id="986"/>
    <lineage>
        <taxon>Bacteria</taxon>
        <taxon>Pseudomonadati</taxon>
        <taxon>Bacteroidota</taxon>
        <taxon>Flavobacteriia</taxon>
        <taxon>Flavobacteriales</taxon>
        <taxon>Flavobacteriaceae</taxon>
        <taxon>Flavobacterium</taxon>
    </lineage>
</organism>
<dbReference type="GO" id="GO:0043565">
    <property type="term" value="F:sequence-specific DNA binding"/>
    <property type="evidence" value="ECO:0007669"/>
    <property type="project" value="InterPro"/>
</dbReference>
<dbReference type="RefSeq" id="WP_071638466.1">
    <property type="nucleotide sequence ID" value="NZ_MLFK01000010.1"/>
</dbReference>
<comment type="caution">
    <text evidence="5">The sequence shown here is derived from an EMBL/GenBank/DDBJ whole genome shotgun (WGS) entry which is preliminary data.</text>
</comment>
<dbReference type="PROSITE" id="PS01124">
    <property type="entry name" value="HTH_ARAC_FAMILY_2"/>
    <property type="match status" value="1"/>
</dbReference>
<dbReference type="SMART" id="SM00342">
    <property type="entry name" value="HTH_ARAC"/>
    <property type="match status" value="1"/>
</dbReference>
<dbReference type="EMBL" id="MLFK01000010">
    <property type="protein sequence ID" value="OIV40342.1"/>
    <property type="molecule type" value="Genomic_DNA"/>
</dbReference>
<evidence type="ECO:0000313" key="5">
    <source>
        <dbReference type="EMBL" id="OIV40342.1"/>
    </source>
</evidence>
<sequence>MLKDLIDIERIELSGQMFKIYFVKKYAAKTAADETFVIHNPVLLLMKSGSFKMQIKEVSRELKAHDLLILPKNASFSKVEAGNKLQFFLITFSSEINGRGFMYNQSDLLSSNGGNQPAKISLDENDYRVLSLICRLLYAELSNHLSSEFEIKLQQISLNLLLFELNLINAKYLSAGDMHFSRSESLVSHFLAVLSIHCRKHHTVKFYAGVLYVSAEHLSKMVKEVTGKTAKKIITEAVLSEAAGLLENPNLTMTEIAEELEFSSAASFSIFFRKSMFCTPSEYRKNTIERFKSC</sequence>
<dbReference type="PANTHER" id="PTHR43280">
    <property type="entry name" value="ARAC-FAMILY TRANSCRIPTIONAL REGULATOR"/>
    <property type="match status" value="1"/>
</dbReference>
<dbReference type="PANTHER" id="PTHR43280:SF32">
    <property type="entry name" value="TRANSCRIPTIONAL REGULATORY PROTEIN"/>
    <property type="match status" value="1"/>
</dbReference>
<evidence type="ECO:0000256" key="2">
    <source>
        <dbReference type="ARBA" id="ARBA00023125"/>
    </source>
</evidence>
<reference evidence="5 6" key="1">
    <citation type="submission" date="2016-10" db="EMBL/GenBank/DDBJ databases">
        <title>Draft Genome Sequence of Rhizobacteria Flavobacterium johnsoniae CI04.</title>
        <authorList>
            <person name="Bravo J.I."/>
            <person name="Lozano G.L."/>
            <person name="Handelsman J."/>
        </authorList>
    </citation>
    <scope>NUCLEOTIDE SEQUENCE [LARGE SCALE GENOMIC DNA]</scope>
    <source>
        <strain evidence="5 6">CI04</strain>
    </source>
</reference>
<protein>
    <recommendedName>
        <fullName evidence="4">HTH araC/xylS-type domain-containing protein</fullName>
    </recommendedName>
</protein>